<protein>
    <recommendedName>
        <fullName evidence="3">Haem-binding domain-containing protein</fullName>
    </recommendedName>
</protein>
<dbReference type="InterPro" id="IPR036909">
    <property type="entry name" value="Cyt_c-like_dom_sf"/>
</dbReference>
<reference evidence="2" key="1">
    <citation type="journal article" date="2019" name="Int. J. Syst. Evol. Microbiol.">
        <title>The Global Catalogue of Microorganisms (GCM) 10K type strain sequencing project: providing services to taxonomists for standard genome sequencing and annotation.</title>
        <authorList>
            <consortium name="The Broad Institute Genomics Platform"/>
            <consortium name="The Broad Institute Genome Sequencing Center for Infectious Disease"/>
            <person name="Wu L."/>
            <person name="Ma J."/>
        </authorList>
    </citation>
    <scope>NUCLEOTIDE SEQUENCE [LARGE SCALE GENOMIC DNA]</scope>
    <source>
        <strain evidence="2">CCUG 61948</strain>
    </source>
</reference>
<keyword evidence="2" id="KW-1185">Reference proteome</keyword>
<dbReference type="EMBL" id="JBHTHY010000003">
    <property type="protein sequence ID" value="MFD0796293.1"/>
    <property type="molecule type" value="Genomic_DNA"/>
</dbReference>
<evidence type="ECO:0008006" key="3">
    <source>
        <dbReference type="Google" id="ProtNLM"/>
    </source>
</evidence>
<dbReference type="Proteomes" id="UP001597012">
    <property type="component" value="Unassembled WGS sequence"/>
</dbReference>
<proteinExistence type="predicted"/>
<name>A0ABW3AZ38_9FLAO</name>
<evidence type="ECO:0000313" key="2">
    <source>
        <dbReference type="Proteomes" id="UP001597012"/>
    </source>
</evidence>
<organism evidence="1 2">
    <name type="scientific">Maribacter chungangensis</name>
    <dbReference type="NCBI Taxonomy" id="1069117"/>
    <lineage>
        <taxon>Bacteria</taxon>
        <taxon>Pseudomonadati</taxon>
        <taxon>Bacteroidota</taxon>
        <taxon>Flavobacteriia</taxon>
        <taxon>Flavobacteriales</taxon>
        <taxon>Flavobacteriaceae</taxon>
        <taxon>Maribacter</taxon>
    </lineage>
</organism>
<dbReference type="RefSeq" id="WP_379932024.1">
    <property type="nucleotide sequence ID" value="NZ_JBHTHY010000003.1"/>
</dbReference>
<sequence>MMITIIKLLIGICLTLLEAYNKPETINDYKPLGYTASITEDPVKTKAFEILTNKCNVCHEQRNRRRVFTENNMNNWSNDVYKQVFIKKRMPKGKKIKLTSEEYQDLLTWISSLKNNQNGNQL</sequence>
<dbReference type="SUPFAM" id="SSF46626">
    <property type="entry name" value="Cytochrome c"/>
    <property type="match status" value="1"/>
</dbReference>
<gene>
    <name evidence="1" type="ORF">ACFQZJ_02385</name>
</gene>
<evidence type="ECO:0000313" key="1">
    <source>
        <dbReference type="EMBL" id="MFD0796293.1"/>
    </source>
</evidence>
<comment type="caution">
    <text evidence="1">The sequence shown here is derived from an EMBL/GenBank/DDBJ whole genome shotgun (WGS) entry which is preliminary data.</text>
</comment>
<accession>A0ABW3AZ38</accession>